<dbReference type="InterPro" id="IPR027463">
    <property type="entry name" value="AcrB_DN_DC_subdom"/>
</dbReference>
<keyword evidence="1" id="KW-1133">Transmembrane helix</keyword>
<dbReference type="Gene3D" id="3.30.2090.10">
    <property type="entry name" value="Multidrug efflux transporter AcrB TolC docking domain, DN and DC subdomains"/>
    <property type="match status" value="1"/>
</dbReference>
<dbReference type="Gene3D" id="1.20.1640.10">
    <property type="entry name" value="Multidrug efflux transporter AcrB transmembrane domain"/>
    <property type="match status" value="1"/>
</dbReference>
<comment type="caution">
    <text evidence="2">The sequence shown here is derived from an EMBL/GenBank/DDBJ whole genome shotgun (WGS) entry which is preliminary data.</text>
</comment>
<dbReference type="GO" id="GO:0005886">
    <property type="term" value="C:plasma membrane"/>
    <property type="evidence" value="ECO:0007669"/>
    <property type="project" value="TreeGrafter"/>
</dbReference>
<feature type="transmembrane region" description="Helical" evidence="1">
    <location>
        <begin position="422"/>
        <end position="443"/>
    </location>
</feature>
<dbReference type="SUPFAM" id="SSF82693">
    <property type="entry name" value="Multidrug efflux transporter AcrB pore domain, PN1, PN2, PC1 and PC2 subdomains"/>
    <property type="match status" value="1"/>
</dbReference>
<dbReference type="Gene3D" id="3.30.70.1440">
    <property type="entry name" value="Multidrug efflux transporter AcrB pore domain"/>
    <property type="match status" value="1"/>
</dbReference>
<keyword evidence="1" id="KW-0472">Membrane</keyword>
<dbReference type="GO" id="GO:0042910">
    <property type="term" value="F:xenobiotic transmembrane transporter activity"/>
    <property type="evidence" value="ECO:0007669"/>
    <property type="project" value="TreeGrafter"/>
</dbReference>
<feature type="transmembrane region" description="Helical" evidence="1">
    <location>
        <begin position="394"/>
        <end position="416"/>
    </location>
</feature>
<feature type="transmembrane region" description="Helical" evidence="1">
    <location>
        <begin position="36"/>
        <end position="56"/>
    </location>
</feature>
<dbReference type="InterPro" id="IPR001036">
    <property type="entry name" value="Acrflvin-R"/>
</dbReference>
<dbReference type="PANTHER" id="PTHR32063">
    <property type="match status" value="1"/>
</dbReference>
<feature type="transmembrane region" description="Helical" evidence="1">
    <location>
        <begin position="366"/>
        <end position="387"/>
    </location>
</feature>
<name>A0A644YB61_9ZZZZ</name>
<reference evidence="2" key="1">
    <citation type="submission" date="2019-08" db="EMBL/GenBank/DDBJ databases">
        <authorList>
            <person name="Kucharzyk K."/>
            <person name="Murdoch R.W."/>
            <person name="Higgins S."/>
            <person name="Loffler F."/>
        </authorList>
    </citation>
    <scope>NUCLEOTIDE SEQUENCE</scope>
</reference>
<dbReference type="PRINTS" id="PR00702">
    <property type="entry name" value="ACRIFLAVINRP"/>
</dbReference>
<gene>
    <name evidence="2" type="primary">swrC_7</name>
    <name evidence="2" type="ORF">SDC9_71641</name>
</gene>
<dbReference type="EMBL" id="VSSQ01004426">
    <property type="protein sequence ID" value="MPM25151.1"/>
    <property type="molecule type" value="Genomic_DNA"/>
</dbReference>
<protein>
    <submittedName>
        <fullName evidence="2">Swarming motility protein SwrC</fullName>
    </submittedName>
</protein>
<organism evidence="2">
    <name type="scientific">bioreactor metagenome</name>
    <dbReference type="NCBI Taxonomy" id="1076179"/>
    <lineage>
        <taxon>unclassified sequences</taxon>
        <taxon>metagenomes</taxon>
        <taxon>ecological metagenomes</taxon>
    </lineage>
</organism>
<dbReference type="SUPFAM" id="SSF82714">
    <property type="entry name" value="Multidrug efflux transporter AcrB TolC docking domain, DN and DC subdomains"/>
    <property type="match status" value="1"/>
</dbReference>
<keyword evidence="1" id="KW-0812">Transmembrane</keyword>
<sequence length="529" mass="55588">MLLNPRDAEGARQGKILNRIVDIYGRLVAWSTDHRFITVGIALATLAASLALIPFIGTEMLPPMDQGRVTVKVEAERGTSLSHMEGLAERIEAVLAKYPDIAHYTATVGGTSGLVGISGTNEMTLTAYLKDDRTLSTYDIVDGLRSDLANFTGADVTVVAVDSLVTAIMGNTSDMGTGGVTVSVSGADEASLRYAVQMIEEMARGVTGVISTNSSLGSGAPELRVEVDAVKAAAYGLTPATVLAEVRYAMTGVEAAVMEKSGSEYPVRVVYPDRSFETAADLEALPIESPAGVFVPLSEVATVVQGEGPLPIRRTDNRRVMTVSAIADSTSQSVTASEFKEKLAALNLPAGIEISMGGQEMLKNEAFSGLTTALYMALLLVFMIMAAQFESLRFSAVVMLSVPMAFSGGILALLLTGTTLNLASLMGVVMLVGVVVNNAIVLIDRAGQNREGGMPIREAVIEAGKVRLRPIIMTTVTTFLGLLPLALAIGSGTELMQPMAIISMGGLMSSTLLTLLVIPCAYLISAKKK</sequence>
<dbReference type="Pfam" id="PF00873">
    <property type="entry name" value="ACR_tran"/>
    <property type="match status" value="1"/>
</dbReference>
<dbReference type="SUPFAM" id="SSF82866">
    <property type="entry name" value="Multidrug efflux transporter AcrB transmembrane domain"/>
    <property type="match status" value="1"/>
</dbReference>
<dbReference type="AlphaFoldDB" id="A0A644YB61"/>
<accession>A0A644YB61</accession>
<feature type="transmembrane region" description="Helical" evidence="1">
    <location>
        <begin position="471"/>
        <end position="489"/>
    </location>
</feature>
<evidence type="ECO:0000313" key="2">
    <source>
        <dbReference type="EMBL" id="MPM25151.1"/>
    </source>
</evidence>
<proteinExistence type="predicted"/>
<dbReference type="Gene3D" id="3.30.70.1430">
    <property type="entry name" value="Multidrug efflux transporter AcrB pore domain"/>
    <property type="match status" value="1"/>
</dbReference>
<evidence type="ECO:0000256" key="1">
    <source>
        <dbReference type="SAM" id="Phobius"/>
    </source>
</evidence>
<feature type="transmembrane region" description="Helical" evidence="1">
    <location>
        <begin position="501"/>
        <end position="524"/>
    </location>
</feature>
<dbReference type="PANTHER" id="PTHR32063:SF0">
    <property type="entry name" value="SWARMING MOTILITY PROTEIN SWRC"/>
    <property type="match status" value="1"/>
</dbReference>